<keyword evidence="2" id="KW-1185">Reference proteome</keyword>
<dbReference type="AlphaFoldDB" id="A0AAV5CHQ5"/>
<name>A0AAV5CHQ5_ELECO</name>
<reference evidence="1" key="1">
    <citation type="journal article" date="2018" name="DNA Res.">
        <title>Multiple hybrid de novo genome assembly of finger millet, an orphan allotetraploid crop.</title>
        <authorList>
            <person name="Hatakeyama M."/>
            <person name="Aluri S."/>
            <person name="Balachadran M.T."/>
            <person name="Sivarajan S.R."/>
            <person name="Patrignani A."/>
            <person name="Gruter S."/>
            <person name="Poveda L."/>
            <person name="Shimizu-Inatsugi R."/>
            <person name="Baeten J."/>
            <person name="Francoijs K.J."/>
            <person name="Nataraja K.N."/>
            <person name="Reddy Y.A.N."/>
            <person name="Phadnis S."/>
            <person name="Ravikumar R.L."/>
            <person name="Schlapbach R."/>
            <person name="Sreeman S.M."/>
            <person name="Shimizu K.K."/>
        </authorList>
    </citation>
    <scope>NUCLEOTIDE SEQUENCE</scope>
</reference>
<comment type="caution">
    <text evidence="1">The sequence shown here is derived from an EMBL/GenBank/DDBJ whole genome shotgun (WGS) entry which is preliminary data.</text>
</comment>
<reference evidence="1" key="2">
    <citation type="submission" date="2021-12" db="EMBL/GenBank/DDBJ databases">
        <title>Resequencing data analysis of finger millet.</title>
        <authorList>
            <person name="Hatakeyama M."/>
            <person name="Aluri S."/>
            <person name="Balachadran M.T."/>
            <person name="Sivarajan S.R."/>
            <person name="Poveda L."/>
            <person name="Shimizu-Inatsugi R."/>
            <person name="Schlapbach R."/>
            <person name="Sreeman S.M."/>
            <person name="Shimizu K.K."/>
        </authorList>
    </citation>
    <scope>NUCLEOTIDE SEQUENCE</scope>
</reference>
<gene>
    <name evidence="1" type="primary">ga14539</name>
    <name evidence="1" type="ORF">PR202_ga14539</name>
</gene>
<evidence type="ECO:0000313" key="2">
    <source>
        <dbReference type="Proteomes" id="UP001054889"/>
    </source>
</evidence>
<organism evidence="1 2">
    <name type="scientific">Eleusine coracana subsp. coracana</name>
    <dbReference type="NCBI Taxonomy" id="191504"/>
    <lineage>
        <taxon>Eukaryota</taxon>
        <taxon>Viridiplantae</taxon>
        <taxon>Streptophyta</taxon>
        <taxon>Embryophyta</taxon>
        <taxon>Tracheophyta</taxon>
        <taxon>Spermatophyta</taxon>
        <taxon>Magnoliopsida</taxon>
        <taxon>Liliopsida</taxon>
        <taxon>Poales</taxon>
        <taxon>Poaceae</taxon>
        <taxon>PACMAD clade</taxon>
        <taxon>Chloridoideae</taxon>
        <taxon>Cynodonteae</taxon>
        <taxon>Eleusininae</taxon>
        <taxon>Eleusine</taxon>
    </lineage>
</organism>
<dbReference type="EMBL" id="BQKI01000007">
    <property type="protein sequence ID" value="GJM97603.1"/>
    <property type="molecule type" value="Genomic_DNA"/>
</dbReference>
<evidence type="ECO:0000313" key="1">
    <source>
        <dbReference type="EMBL" id="GJM97603.1"/>
    </source>
</evidence>
<protein>
    <submittedName>
        <fullName evidence="1">Uncharacterized protein</fullName>
    </submittedName>
</protein>
<proteinExistence type="predicted"/>
<dbReference type="Proteomes" id="UP001054889">
    <property type="component" value="Unassembled WGS sequence"/>
</dbReference>
<accession>A0AAV5CHQ5</accession>
<sequence length="138" mass="16190">MSERHLCTKGVCYCWTFRLRGPRLRVFNWSCTYADEVCIDSVGHLSDVVIELAAGRKPMQYDEELSYVTVDQRDKLMRNILQGLMPGLRPLKWDDIKRYALKCVQRDDRWMCFELTNDYTVTQRIGQGSFNPLPMLCV</sequence>